<feature type="region of interest" description="Disordered" evidence="8">
    <location>
        <begin position="630"/>
        <end position="684"/>
    </location>
</feature>
<evidence type="ECO:0000259" key="10">
    <source>
        <dbReference type="PROSITE" id="PS50207"/>
    </source>
</evidence>
<dbReference type="InterPro" id="IPR029030">
    <property type="entry name" value="Caspase-like_dom_sf"/>
</dbReference>
<evidence type="ECO:0000313" key="13">
    <source>
        <dbReference type="Proteomes" id="UP001153269"/>
    </source>
</evidence>
<evidence type="ECO:0000256" key="2">
    <source>
        <dbReference type="ARBA" id="ARBA00022670"/>
    </source>
</evidence>
<gene>
    <name evidence="12" type="ORF">PLEPLA_LOCUS22544</name>
</gene>
<feature type="domain" description="Caspase family p10" evidence="10">
    <location>
        <begin position="281"/>
        <end position="362"/>
    </location>
</feature>
<evidence type="ECO:0000256" key="5">
    <source>
        <dbReference type="ARBA" id="ARBA00022807"/>
    </source>
</evidence>
<keyword evidence="2" id="KW-0645">Protease</keyword>
<comment type="caution">
    <text evidence="12">The sequence shown here is derived from an EMBL/GenBank/DDBJ whole genome shotgun (WGS) entry which is preliminary data.</text>
</comment>
<dbReference type="Proteomes" id="UP001153269">
    <property type="component" value="Unassembled WGS sequence"/>
</dbReference>
<comment type="similarity">
    <text evidence="1 7">Belongs to the peptidase C14A family.</text>
</comment>
<evidence type="ECO:0008006" key="14">
    <source>
        <dbReference type="Google" id="ProtNLM"/>
    </source>
</evidence>
<dbReference type="PROSITE" id="PS01122">
    <property type="entry name" value="CASPASE_CYS"/>
    <property type="match status" value="1"/>
</dbReference>
<evidence type="ECO:0000259" key="9">
    <source>
        <dbReference type="PROSITE" id="PS50003"/>
    </source>
</evidence>
<dbReference type="PRINTS" id="PR00376">
    <property type="entry name" value="IL1BCENZYME"/>
</dbReference>
<reference evidence="12" key="1">
    <citation type="submission" date="2020-03" db="EMBL/GenBank/DDBJ databases">
        <authorList>
            <person name="Weist P."/>
        </authorList>
    </citation>
    <scope>NUCLEOTIDE SEQUENCE</scope>
</reference>
<feature type="compositionally biased region" description="Acidic residues" evidence="8">
    <location>
        <begin position="70"/>
        <end position="82"/>
    </location>
</feature>
<name>A0A9N7UPZ9_PLEPL</name>
<dbReference type="PANTHER" id="PTHR10454:SF31">
    <property type="entry name" value="CASPASE-7"/>
    <property type="match status" value="1"/>
</dbReference>
<dbReference type="Gene3D" id="3.40.50.1460">
    <property type="match status" value="1"/>
</dbReference>
<evidence type="ECO:0000256" key="8">
    <source>
        <dbReference type="SAM" id="MobiDB-lite"/>
    </source>
</evidence>
<keyword evidence="5" id="KW-0788">Thiol protease</keyword>
<feature type="compositionally biased region" description="Polar residues" evidence="8">
    <location>
        <begin position="47"/>
        <end position="58"/>
    </location>
</feature>
<sequence length="776" mass="88240">MSLRMSNDPELDSEFNFWHLTRRNSFSGTETRRQPRRRNLKPTHFYTTAPQHNINNNMAAGPPETTGLEDGPEEEVEEEEATGDVTDAKPDRRGRFLLFGSKKNKDGQTREQDYSSESHYRIVSPTFQYKMSHQRVGKCVIINNKNFDEKTGMNVRNGTDRDAGELFKCFKSLGFEVFIYNDQTCEKMERLLREASEEDHSDSSCFACILLSHGEEGMIYGTDGAMPIKTMTSLFRGDMCKSLVGKPKLFFIQACRGSEFDDGIQTDSGPPNDTLETDANPRHKIPVEADFLFAYSTVPGYYSWRNPGRGSWFVQALCNVLNEFGKQLEIMQILTRVNYMVATSFESWSEDPRFSEKKQIPCVVLPRFVTMHKSQRCTVFYKPVGDVKEIRSGYLLKSPPAKQLKIEKSWKRRYFVLFKPLGGIDLEHISLLNVSPQQHQKWGWVHEMFKCAPSCVLYISAAGRDYFLVGENSDEVDLWFSDLYDALKYRPHKLLNSEDLFNGQQTAMDVSKPIMPKNNSAIVCEKPSPKARSFSYPLSNCFNNTDKLKSGDCSKRPESYPMNPIYDYPRFHFHQNQVEVDGLTRSKANGSTRSTEFLYETMKELHDKGPEVKEDPPGTLMRSVNQVFDRHKTQKQADDREDTHPSDVSGSGSSSDSDDGATSPVKTLEKQTSTESVDHSIPEERDIEVKMVDLKKHLTLTELDGKPSVSAWTGQPQTVCLFHKGDQVLAINDLHIGSVTEFNTYVSKSLKNEVKLTLLRLPGHLPLHCTNCPCNG</sequence>
<dbReference type="InterPro" id="IPR001309">
    <property type="entry name" value="Pept_C14_p20"/>
</dbReference>
<dbReference type="InterPro" id="IPR011600">
    <property type="entry name" value="Pept_C14_caspase"/>
</dbReference>
<evidence type="ECO:0000256" key="1">
    <source>
        <dbReference type="ARBA" id="ARBA00010134"/>
    </source>
</evidence>
<dbReference type="EMBL" id="CADEAL010001668">
    <property type="protein sequence ID" value="CAB1434500.1"/>
    <property type="molecule type" value="Genomic_DNA"/>
</dbReference>
<dbReference type="InterPro" id="IPR015917">
    <property type="entry name" value="Pept_C14A"/>
</dbReference>
<evidence type="ECO:0000256" key="6">
    <source>
        <dbReference type="ARBA" id="ARBA00023145"/>
    </source>
</evidence>
<dbReference type="InterPro" id="IPR033139">
    <property type="entry name" value="Caspase_cys_AS"/>
</dbReference>
<dbReference type="GO" id="GO:0006508">
    <property type="term" value="P:proteolysis"/>
    <property type="evidence" value="ECO:0007669"/>
    <property type="project" value="UniProtKB-KW"/>
</dbReference>
<dbReference type="PROSITE" id="PS50207">
    <property type="entry name" value="CASPASE_P10"/>
    <property type="match status" value="1"/>
</dbReference>
<dbReference type="CDD" id="cd00032">
    <property type="entry name" value="CASc"/>
    <property type="match status" value="1"/>
</dbReference>
<keyword evidence="3" id="KW-0053">Apoptosis</keyword>
<dbReference type="InterPro" id="IPR002138">
    <property type="entry name" value="Pept_C14_p10"/>
</dbReference>
<accession>A0A9N7UPZ9</accession>
<dbReference type="SUPFAM" id="SSF52129">
    <property type="entry name" value="Caspase-like"/>
    <property type="match status" value="1"/>
</dbReference>
<evidence type="ECO:0000313" key="12">
    <source>
        <dbReference type="EMBL" id="CAB1434500.1"/>
    </source>
</evidence>
<dbReference type="PROSITE" id="PS50208">
    <property type="entry name" value="CASPASE_P20"/>
    <property type="match status" value="1"/>
</dbReference>
<feature type="compositionally biased region" description="Basic and acidic residues" evidence="8">
    <location>
        <begin position="103"/>
        <end position="117"/>
    </location>
</feature>
<feature type="compositionally biased region" description="Basic and acidic residues" evidence="8">
    <location>
        <begin position="630"/>
        <end position="645"/>
    </location>
</feature>
<feature type="compositionally biased region" description="Low complexity" evidence="8">
    <location>
        <begin position="646"/>
        <end position="655"/>
    </location>
</feature>
<dbReference type="InterPro" id="IPR002398">
    <property type="entry name" value="Pept_C14"/>
</dbReference>
<dbReference type="GO" id="GO:0005737">
    <property type="term" value="C:cytoplasm"/>
    <property type="evidence" value="ECO:0007669"/>
    <property type="project" value="TreeGrafter"/>
</dbReference>
<dbReference type="Gene3D" id="2.30.29.30">
    <property type="entry name" value="Pleckstrin-homology domain (PH domain)/Phosphotyrosine-binding domain (PTB)"/>
    <property type="match status" value="1"/>
</dbReference>
<feature type="region of interest" description="Disordered" evidence="8">
    <location>
        <begin position="47"/>
        <end position="117"/>
    </location>
</feature>
<keyword evidence="6" id="KW-0865">Zymogen</keyword>
<dbReference type="AlphaFoldDB" id="A0A9N7UPZ9"/>
<dbReference type="SMART" id="SM00233">
    <property type="entry name" value="PH"/>
    <property type="match status" value="1"/>
</dbReference>
<organism evidence="12 13">
    <name type="scientific">Pleuronectes platessa</name>
    <name type="common">European plaice</name>
    <dbReference type="NCBI Taxonomy" id="8262"/>
    <lineage>
        <taxon>Eukaryota</taxon>
        <taxon>Metazoa</taxon>
        <taxon>Chordata</taxon>
        <taxon>Craniata</taxon>
        <taxon>Vertebrata</taxon>
        <taxon>Euteleostomi</taxon>
        <taxon>Actinopterygii</taxon>
        <taxon>Neopterygii</taxon>
        <taxon>Teleostei</taxon>
        <taxon>Neoteleostei</taxon>
        <taxon>Acanthomorphata</taxon>
        <taxon>Carangaria</taxon>
        <taxon>Pleuronectiformes</taxon>
        <taxon>Pleuronectoidei</taxon>
        <taxon>Pleuronectidae</taxon>
        <taxon>Pleuronectes</taxon>
    </lineage>
</organism>
<dbReference type="SMART" id="SM00115">
    <property type="entry name" value="CASc"/>
    <property type="match status" value="1"/>
</dbReference>
<evidence type="ECO:0000256" key="7">
    <source>
        <dbReference type="RuleBase" id="RU003971"/>
    </source>
</evidence>
<dbReference type="GO" id="GO:0004197">
    <property type="term" value="F:cysteine-type endopeptidase activity"/>
    <property type="evidence" value="ECO:0007669"/>
    <property type="project" value="InterPro"/>
</dbReference>
<evidence type="ECO:0000256" key="3">
    <source>
        <dbReference type="ARBA" id="ARBA00022703"/>
    </source>
</evidence>
<keyword evidence="4" id="KW-0378">Hydrolase</keyword>
<proteinExistence type="inferred from homology"/>
<feature type="domain" description="Caspase family p20" evidence="11">
    <location>
        <begin position="135"/>
        <end position="259"/>
    </location>
</feature>
<dbReference type="InterPro" id="IPR011993">
    <property type="entry name" value="PH-like_dom_sf"/>
</dbReference>
<dbReference type="PANTHER" id="PTHR10454">
    <property type="entry name" value="CASPASE"/>
    <property type="match status" value="1"/>
</dbReference>
<feature type="domain" description="PH" evidence="9">
    <location>
        <begin position="388"/>
        <end position="488"/>
    </location>
</feature>
<dbReference type="GO" id="GO:0043525">
    <property type="term" value="P:positive regulation of neuron apoptotic process"/>
    <property type="evidence" value="ECO:0007669"/>
    <property type="project" value="TreeGrafter"/>
</dbReference>
<protein>
    <recommendedName>
        <fullName evidence="14">Caspase-7</fullName>
    </recommendedName>
</protein>
<dbReference type="PROSITE" id="PS01121">
    <property type="entry name" value="CASPASE_HIS"/>
    <property type="match status" value="1"/>
</dbReference>
<keyword evidence="13" id="KW-1185">Reference proteome</keyword>
<dbReference type="FunFam" id="3.40.50.1460:FF:000001">
    <property type="entry name" value="Caspase-3 preproprotein"/>
    <property type="match status" value="1"/>
</dbReference>
<dbReference type="Pfam" id="PF00656">
    <property type="entry name" value="Peptidase_C14"/>
    <property type="match status" value="1"/>
</dbReference>
<dbReference type="GO" id="GO:0097194">
    <property type="term" value="P:execution phase of apoptosis"/>
    <property type="evidence" value="ECO:0007669"/>
    <property type="project" value="TreeGrafter"/>
</dbReference>
<dbReference type="SUPFAM" id="SSF50729">
    <property type="entry name" value="PH domain-like"/>
    <property type="match status" value="1"/>
</dbReference>
<evidence type="ECO:0000256" key="4">
    <source>
        <dbReference type="ARBA" id="ARBA00022801"/>
    </source>
</evidence>
<dbReference type="InterPro" id="IPR016129">
    <property type="entry name" value="Caspase_his_AS"/>
</dbReference>
<dbReference type="InterPro" id="IPR001849">
    <property type="entry name" value="PH_domain"/>
</dbReference>
<dbReference type="PROSITE" id="PS50003">
    <property type="entry name" value="PH_DOMAIN"/>
    <property type="match status" value="1"/>
</dbReference>
<evidence type="ECO:0000259" key="11">
    <source>
        <dbReference type="PROSITE" id="PS50208"/>
    </source>
</evidence>